<dbReference type="EMBL" id="BJWK01000002">
    <property type="protein sequence ID" value="GEM07193.1"/>
    <property type="molecule type" value="Genomic_DNA"/>
</dbReference>
<name>A0A511K9Y8_RHOTO</name>
<dbReference type="Proteomes" id="UP000321518">
    <property type="component" value="Unassembled WGS sequence"/>
</dbReference>
<dbReference type="OrthoDB" id="2525008at2759"/>
<evidence type="ECO:0000313" key="1">
    <source>
        <dbReference type="EMBL" id="GEM07193.1"/>
    </source>
</evidence>
<gene>
    <name evidence="1" type="ORF">Rt10032_c02g1210</name>
</gene>
<protein>
    <submittedName>
        <fullName evidence="1">Uncharacterized protein</fullName>
    </submittedName>
</protein>
<organism evidence="1 2">
    <name type="scientific">Rhodotorula toruloides</name>
    <name type="common">Yeast</name>
    <name type="synonym">Rhodosporidium toruloides</name>
    <dbReference type="NCBI Taxonomy" id="5286"/>
    <lineage>
        <taxon>Eukaryota</taxon>
        <taxon>Fungi</taxon>
        <taxon>Dikarya</taxon>
        <taxon>Basidiomycota</taxon>
        <taxon>Pucciniomycotina</taxon>
        <taxon>Microbotryomycetes</taxon>
        <taxon>Sporidiobolales</taxon>
        <taxon>Sporidiobolaceae</taxon>
        <taxon>Rhodotorula</taxon>
    </lineage>
</organism>
<dbReference type="AlphaFoldDB" id="A0A511K9Y8"/>
<proteinExistence type="predicted"/>
<evidence type="ECO:0000313" key="2">
    <source>
        <dbReference type="Proteomes" id="UP000321518"/>
    </source>
</evidence>
<reference evidence="1 2" key="1">
    <citation type="submission" date="2019-07" db="EMBL/GenBank/DDBJ databases">
        <title>Rhodotorula toruloides NBRC10032 genome sequencing.</title>
        <authorList>
            <person name="Shida Y."/>
            <person name="Takaku H."/>
            <person name="Ogasawara W."/>
            <person name="Mori K."/>
        </authorList>
    </citation>
    <scope>NUCLEOTIDE SEQUENCE [LARGE SCALE GENOMIC DNA]</scope>
    <source>
        <strain evidence="1 2">NBRC10032</strain>
    </source>
</reference>
<accession>A0A511K9Y8</accession>
<comment type="caution">
    <text evidence="1">The sequence shown here is derived from an EMBL/GenBank/DDBJ whole genome shotgun (WGS) entry which is preliminary data.</text>
</comment>
<sequence length="281" mass="31870">MEHNDEDIFTAFTHLGPDSEPHEVQEEEDVMPTLNSPVHPLLIAQTPGEFIRHNFPDIIHRYIRLWHTVLCGKDELDFTHWFEPEVQLLGRGSGRTAHDPLCCKASPTTTPLYLIDNNYVHDAGARIWVDKPATAVVLGTTAVSGPFPELKWSGTHEQTYVRAYEDWKNGRYGGGHAWTVDSASKRLSDSKSVALKGHFYRVIWQMVGPAESTPNGIVKHDPSVLVEHGDRWWPSITIHVLTLYHGYNLNAPIHFAIKFLSPHEPTRRSFTIAPHMLLRPL</sequence>